<dbReference type="Proteomes" id="UP000327179">
    <property type="component" value="Chromosome"/>
</dbReference>
<accession>A0A5J6QG04</accession>
<organism evidence="1 2">
    <name type="scientific">Metapseudomonas lalkuanensis</name>
    <dbReference type="NCBI Taxonomy" id="2604832"/>
    <lineage>
        <taxon>Bacteria</taxon>
        <taxon>Pseudomonadati</taxon>
        <taxon>Pseudomonadota</taxon>
        <taxon>Gammaproteobacteria</taxon>
        <taxon>Pseudomonadales</taxon>
        <taxon>Pseudomonadaceae</taxon>
        <taxon>Metapseudomonas</taxon>
    </lineage>
</organism>
<name>A0A5J6QG04_9GAMM</name>
<protein>
    <submittedName>
        <fullName evidence="1">Uncharacterized protein</fullName>
    </submittedName>
</protein>
<dbReference type="RefSeq" id="WP_151132204.1">
    <property type="nucleotide sequence ID" value="NZ_CP043311.1"/>
</dbReference>
<sequence>MKFGKKALKETVIAVILRGSCAFSSASMKVGRNGQSGEEVLDFKSSCPVRTPDLLAAHVPAAVLAGEPRRHRRDAPVTLTAELNYWPFPQRLVDYLLGKDKLKVEVTRMGQAARAL</sequence>
<evidence type="ECO:0000313" key="1">
    <source>
        <dbReference type="EMBL" id="QEY61658.1"/>
    </source>
</evidence>
<gene>
    <name evidence="1" type="ORF">FXN65_06170</name>
</gene>
<dbReference type="AlphaFoldDB" id="A0A5J6QG04"/>
<proteinExistence type="predicted"/>
<reference evidence="1 2" key="1">
    <citation type="submission" date="2019-08" db="EMBL/GenBank/DDBJ databases">
        <title>Whole-genome Sequencing of e-waste polymer degrading bacterium Pseudomonas sp. strain PE08.</title>
        <authorList>
            <person name="Kirdat K."/>
            <person name="Debbarma P."/>
            <person name="Narawade N."/>
            <person name="Suyal D."/>
            <person name="Thorat V."/>
            <person name="Shouche Y."/>
            <person name="Goel R."/>
            <person name="Yadav A."/>
        </authorList>
    </citation>
    <scope>NUCLEOTIDE SEQUENCE [LARGE SCALE GENOMIC DNA]</scope>
    <source>
        <strain evidence="1 2">PE08</strain>
    </source>
</reference>
<dbReference type="EMBL" id="CP043311">
    <property type="protein sequence ID" value="QEY61658.1"/>
    <property type="molecule type" value="Genomic_DNA"/>
</dbReference>
<evidence type="ECO:0000313" key="2">
    <source>
        <dbReference type="Proteomes" id="UP000327179"/>
    </source>
</evidence>
<dbReference type="KEGG" id="plal:FXN65_06170"/>
<keyword evidence="2" id="KW-1185">Reference proteome</keyword>